<dbReference type="InterPro" id="IPR030963">
    <property type="entry name" value="DHQ_synth_fam"/>
</dbReference>
<comment type="subcellular location">
    <subcellularLocation>
        <location evidence="4 18">Cytoplasm</location>
    </subcellularLocation>
</comment>
<dbReference type="GO" id="GO:0009073">
    <property type="term" value="P:aromatic amino acid family biosynthetic process"/>
    <property type="evidence" value="ECO:0007669"/>
    <property type="project" value="UniProtKB-KW"/>
</dbReference>
<feature type="binding site" evidence="18">
    <location>
        <position position="184"/>
    </location>
    <ligand>
        <name>Zn(2+)</name>
        <dbReference type="ChEBI" id="CHEBI:29105"/>
    </ligand>
</feature>
<evidence type="ECO:0000256" key="10">
    <source>
        <dbReference type="ARBA" id="ARBA00022605"/>
    </source>
</evidence>
<evidence type="ECO:0000256" key="14">
    <source>
        <dbReference type="ARBA" id="ARBA00023027"/>
    </source>
</evidence>
<dbReference type="InterPro" id="IPR056179">
    <property type="entry name" value="DHQS_C"/>
</dbReference>
<dbReference type="GO" id="GO:0000166">
    <property type="term" value="F:nucleotide binding"/>
    <property type="evidence" value="ECO:0007669"/>
    <property type="project" value="UniProtKB-KW"/>
</dbReference>
<dbReference type="Pfam" id="PF24621">
    <property type="entry name" value="DHQS_C"/>
    <property type="match status" value="1"/>
</dbReference>
<feature type="binding site" evidence="18">
    <location>
        <begin position="71"/>
        <end position="76"/>
    </location>
    <ligand>
        <name>NAD(+)</name>
        <dbReference type="ChEBI" id="CHEBI:57540"/>
    </ligand>
</feature>
<feature type="binding site" evidence="18">
    <location>
        <begin position="129"/>
        <end position="130"/>
    </location>
    <ligand>
        <name>NAD(+)</name>
        <dbReference type="ChEBI" id="CHEBI:57540"/>
    </ligand>
</feature>
<dbReference type="NCBIfam" id="TIGR01357">
    <property type="entry name" value="aroB"/>
    <property type="match status" value="1"/>
</dbReference>
<keyword evidence="12 18" id="KW-0547">Nucleotide-binding</keyword>
<evidence type="ECO:0000256" key="6">
    <source>
        <dbReference type="ARBA" id="ARBA00005412"/>
    </source>
</evidence>
<dbReference type="GO" id="GO:0046872">
    <property type="term" value="F:metal ion binding"/>
    <property type="evidence" value="ECO:0007669"/>
    <property type="project" value="UniProtKB-KW"/>
</dbReference>
<feature type="binding site" evidence="18">
    <location>
        <position position="142"/>
    </location>
    <ligand>
        <name>NAD(+)</name>
        <dbReference type="ChEBI" id="CHEBI:57540"/>
    </ligand>
</feature>
<accession>A0A4R7VHY3</accession>
<dbReference type="InterPro" id="IPR030960">
    <property type="entry name" value="DHQS/DOIS_N"/>
</dbReference>
<comment type="cofactor">
    <cofactor evidence="2 18">
        <name>NAD(+)</name>
        <dbReference type="ChEBI" id="CHEBI:57540"/>
    </cofactor>
</comment>
<dbReference type="AlphaFoldDB" id="A0A4R7VHY3"/>
<comment type="cofactor">
    <cofactor evidence="18">
        <name>Co(2+)</name>
        <dbReference type="ChEBI" id="CHEBI:48828"/>
    </cofactor>
    <cofactor evidence="18">
        <name>Zn(2+)</name>
        <dbReference type="ChEBI" id="CHEBI:29105"/>
    </cofactor>
    <text evidence="18">Binds 1 divalent metal cation per subunit. Can use either Co(2+) or Zn(2+).</text>
</comment>
<feature type="binding site" evidence="18">
    <location>
        <begin position="105"/>
        <end position="109"/>
    </location>
    <ligand>
        <name>NAD(+)</name>
        <dbReference type="ChEBI" id="CHEBI:57540"/>
    </ligand>
</feature>
<dbReference type="SUPFAM" id="SSF56796">
    <property type="entry name" value="Dehydroquinate synthase-like"/>
    <property type="match status" value="1"/>
</dbReference>
<dbReference type="RefSeq" id="WP_243866656.1">
    <property type="nucleotide sequence ID" value="NZ_SOCP01000008.1"/>
</dbReference>
<evidence type="ECO:0000256" key="12">
    <source>
        <dbReference type="ARBA" id="ARBA00022741"/>
    </source>
</evidence>
<dbReference type="Gene3D" id="1.20.1090.10">
    <property type="entry name" value="Dehydroquinate synthase-like - alpha domain"/>
    <property type="match status" value="1"/>
</dbReference>
<evidence type="ECO:0000256" key="4">
    <source>
        <dbReference type="ARBA" id="ARBA00004496"/>
    </source>
</evidence>
<reference evidence="21 22" key="1">
    <citation type="submission" date="2019-03" db="EMBL/GenBank/DDBJ databases">
        <title>Genomic Encyclopedia of Archaeal and Bacterial Type Strains, Phase II (KMG-II): from individual species to whole genera.</title>
        <authorList>
            <person name="Goeker M."/>
        </authorList>
    </citation>
    <scope>NUCLEOTIDE SEQUENCE [LARGE SCALE GENOMIC DNA]</scope>
    <source>
        <strain evidence="21 22">DSM 45499</strain>
    </source>
</reference>
<feature type="binding site" evidence="18">
    <location>
        <position position="247"/>
    </location>
    <ligand>
        <name>Zn(2+)</name>
        <dbReference type="ChEBI" id="CHEBI:29105"/>
    </ligand>
</feature>
<evidence type="ECO:0000256" key="11">
    <source>
        <dbReference type="ARBA" id="ARBA00022723"/>
    </source>
</evidence>
<keyword evidence="11 18" id="KW-0479">Metal-binding</keyword>
<dbReference type="Gene3D" id="3.40.50.1970">
    <property type="match status" value="1"/>
</dbReference>
<evidence type="ECO:0000313" key="21">
    <source>
        <dbReference type="EMBL" id="TDV48970.1"/>
    </source>
</evidence>
<keyword evidence="9 18" id="KW-0963">Cytoplasm</keyword>
<comment type="similarity">
    <text evidence="6 18">Belongs to the sugar phosphate cyclases superfamily. Dehydroquinate synthase family.</text>
</comment>
<dbReference type="GO" id="GO:0005737">
    <property type="term" value="C:cytoplasm"/>
    <property type="evidence" value="ECO:0007669"/>
    <property type="project" value="UniProtKB-SubCell"/>
</dbReference>
<gene>
    <name evidence="18" type="primary">aroB</name>
    <name evidence="21" type="ORF">CLV71_108331</name>
</gene>
<evidence type="ECO:0000313" key="22">
    <source>
        <dbReference type="Proteomes" id="UP000294927"/>
    </source>
</evidence>
<dbReference type="PANTHER" id="PTHR43622">
    <property type="entry name" value="3-DEHYDROQUINATE SYNTHASE"/>
    <property type="match status" value="1"/>
</dbReference>
<name>A0A4R7VHY3_9PSEU</name>
<dbReference type="InterPro" id="IPR016037">
    <property type="entry name" value="DHQ_synth_AroB"/>
</dbReference>
<keyword evidence="17 18" id="KW-0170">Cobalt</keyword>
<organism evidence="21 22">
    <name type="scientific">Actinophytocola oryzae</name>
    <dbReference type="NCBI Taxonomy" id="502181"/>
    <lineage>
        <taxon>Bacteria</taxon>
        <taxon>Bacillati</taxon>
        <taxon>Actinomycetota</taxon>
        <taxon>Actinomycetes</taxon>
        <taxon>Pseudonocardiales</taxon>
        <taxon>Pseudonocardiaceae</taxon>
    </lineage>
</organism>
<evidence type="ECO:0000256" key="2">
    <source>
        <dbReference type="ARBA" id="ARBA00001911"/>
    </source>
</evidence>
<protein>
    <recommendedName>
        <fullName evidence="8 18">3-dehydroquinate synthase</fullName>
        <shortName evidence="18">DHQS</shortName>
        <ecNumber evidence="7 18">4.2.3.4</ecNumber>
    </recommendedName>
</protein>
<evidence type="ECO:0000256" key="3">
    <source>
        <dbReference type="ARBA" id="ARBA00001947"/>
    </source>
</evidence>
<evidence type="ECO:0000256" key="17">
    <source>
        <dbReference type="ARBA" id="ARBA00023285"/>
    </source>
</evidence>
<feature type="binding site" evidence="18">
    <location>
        <position position="151"/>
    </location>
    <ligand>
        <name>NAD(+)</name>
        <dbReference type="ChEBI" id="CHEBI:57540"/>
    </ligand>
</feature>
<evidence type="ECO:0000256" key="8">
    <source>
        <dbReference type="ARBA" id="ARBA00017684"/>
    </source>
</evidence>
<feature type="binding site" evidence="18">
    <location>
        <begin position="169"/>
        <end position="172"/>
    </location>
    <ligand>
        <name>NAD(+)</name>
        <dbReference type="ChEBI" id="CHEBI:57540"/>
    </ligand>
</feature>
<dbReference type="InterPro" id="IPR050071">
    <property type="entry name" value="Dehydroquinate_synthase"/>
</dbReference>
<feature type="binding site" evidence="18">
    <location>
        <position position="263"/>
    </location>
    <ligand>
        <name>Zn(2+)</name>
        <dbReference type="ChEBI" id="CHEBI:29105"/>
    </ligand>
</feature>
<dbReference type="GO" id="GO:0008652">
    <property type="term" value="P:amino acid biosynthetic process"/>
    <property type="evidence" value="ECO:0007669"/>
    <property type="project" value="UniProtKB-KW"/>
</dbReference>
<evidence type="ECO:0000256" key="9">
    <source>
        <dbReference type="ARBA" id="ARBA00022490"/>
    </source>
</evidence>
<dbReference type="FunFam" id="3.40.50.1970:FF:000007">
    <property type="entry name" value="Pentafunctional AROM polypeptide"/>
    <property type="match status" value="1"/>
</dbReference>
<feature type="domain" description="3-dehydroquinate synthase C-terminal" evidence="20">
    <location>
        <begin position="181"/>
        <end position="323"/>
    </location>
</feature>
<sequence>MGAEPVRIKVATDRAYDVVIGRGLGDDVVAAVAGSSTVAVVHPPTLDTLAGATLERLRDSGVDAHLLTVPDAEAGKTLDVAGRCWDALAAMGMDRGGTVVALGGGAVTDLGGYVAASWMRGVRLVNVPTTLLGMVDAAVGGKTGINIGAGKNLVGAFHEPGTVIVDLTTLRTLPREELVPGMAEVLKGGFIADPGILDLFEADPAAALDPDGDVLAELVRRKIQVKADVVAADLRESSLREILNYGHTLGHAIERRERYRWRHGAAVSVGLVFAAELARAAGRLDDATADRHRAVLDAIGLPTTYEPGALPELVTTMLGDKKTRAGRLRFVVLDGLANPGRLEDPAPELLAAAYDRISSPS</sequence>
<dbReference type="GO" id="GO:0003856">
    <property type="term" value="F:3-dehydroquinate synthase activity"/>
    <property type="evidence" value="ECO:0007669"/>
    <property type="project" value="UniProtKB-UniRule"/>
</dbReference>
<comment type="function">
    <text evidence="18">Catalyzes the conversion of 3-deoxy-D-arabino-heptulosonate 7-phosphate (DAHP) to dehydroquinate (DHQ).</text>
</comment>
<evidence type="ECO:0000256" key="16">
    <source>
        <dbReference type="ARBA" id="ARBA00023239"/>
    </source>
</evidence>
<comment type="caution">
    <text evidence="21">The sequence shown here is derived from an EMBL/GenBank/DDBJ whole genome shotgun (WGS) entry which is preliminary data.</text>
</comment>
<keyword evidence="13 18" id="KW-0862">Zinc</keyword>
<keyword evidence="16 18" id="KW-0456">Lyase</keyword>
<keyword evidence="15 18" id="KW-0057">Aromatic amino acid biosynthesis</keyword>
<evidence type="ECO:0000256" key="18">
    <source>
        <dbReference type="HAMAP-Rule" id="MF_00110"/>
    </source>
</evidence>
<evidence type="ECO:0000256" key="1">
    <source>
        <dbReference type="ARBA" id="ARBA00001393"/>
    </source>
</evidence>
<dbReference type="HAMAP" id="MF_00110">
    <property type="entry name" value="DHQ_synthase"/>
    <property type="match status" value="1"/>
</dbReference>
<evidence type="ECO:0000256" key="15">
    <source>
        <dbReference type="ARBA" id="ARBA00023141"/>
    </source>
</evidence>
<comment type="catalytic activity">
    <reaction evidence="1 18">
        <text>7-phospho-2-dehydro-3-deoxy-D-arabino-heptonate = 3-dehydroquinate + phosphate</text>
        <dbReference type="Rhea" id="RHEA:21968"/>
        <dbReference type="ChEBI" id="CHEBI:32364"/>
        <dbReference type="ChEBI" id="CHEBI:43474"/>
        <dbReference type="ChEBI" id="CHEBI:58394"/>
        <dbReference type="EC" id="4.2.3.4"/>
    </reaction>
</comment>
<proteinExistence type="inferred from homology"/>
<dbReference type="PANTHER" id="PTHR43622:SF7">
    <property type="entry name" value="3-DEHYDROQUINATE SYNTHASE, CHLOROPLASTIC"/>
    <property type="match status" value="1"/>
</dbReference>
<evidence type="ECO:0000256" key="5">
    <source>
        <dbReference type="ARBA" id="ARBA00004661"/>
    </source>
</evidence>
<evidence type="ECO:0000259" key="20">
    <source>
        <dbReference type="Pfam" id="PF24621"/>
    </source>
</evidence>
<dbReference type="CDD" id="cd08195">
    <property type="entry name" value="DHQS"/>
    <property type="match status" value="1"/>
</dbReference>
<dbReference type="EC" id="4.2.3.4" evidence="7 18"/>
<dbReference type="UniPathway" id="UPA00053">
    <property type="reaction ID" value="UER00085"/>
</dbReference>
<dbReference type="Proteomes" id="UP000294927">
    <property type="component" value="Unassembled WGS sequence"/>
</dbReference>
<evidence type="ECO:0000256" key="7">
    <source>
        <dbReference type="ARBA" id="ARBA00013031"/>
    </source>
</evidence>
<keyword evidence="22" id="KW-1185">Reference proteome</keyword>
<keyword evidence="10 18" id="KW-0028">Amino-acid biosynthesis</keyword>
<keyword evidence="14 18" id="KW-0520">NAD</keyword>
<dbReference type="PIRSF" id="PIRSF001455">
    <property type="entry name" value="DHQ_synth"/>
    <property type="match status" value="1"/>
</dbReference>
<dbReference type="EMBL" id="SOCP01000008">
    <property type="protein sequence ID" value="TDV48970.1"/>
    <property type="molecule type" value="Genomic_DNA"/>
</dbReference>
<feature type="domain" description="3-dehydroquinate synthase N-terminal" evidence="19">
    <location>
        <begin position="67"/>
        <end position="178"/>
    </location>
</feature>
<dbReference type="Pfam" id="PF01761">
    <property type="entry name" value="DHQ_synthase"/>
    <property type="match status" value="1"/>
</dbReference>
<dbReference type="GO" id="GO:0009423">
    <property type="term" value="P:chorismate biosynthetic process"/>
    <property type="evidence" value="ECO:0007669"/>
    <property type="project" value="UniProtKB-UniRule"/>
</dbReference>
<evidence type="ECO:0000259" key="19">
    <source>
        <dbReference type="Pfam" id="PF01761"/>
    </source>
</evidence>
<comment type="pathway">
    <text evidence="5 18">Metabolic intermediate biosynthesis; chorismate biosynthesis; chorismate from D-erythrose 4-phosphate and phosphoenolpyruvate: step 2/7.</text>
</comment>
<comment type="cofactor">
    <cofactor evidence="3">
        <name>Zn(2+)</name>
        <dbReference type="ChEBI" id="CHEBI:29105"/>
    </cofactor>
</comment>
<evidence type="ECO:0000256" key="13">
    <source>
        <dbReference type="ARBA" id="ARBA00022833"/>
    </source>
</evidence>